<dbReference type="GO" id="GO:0016052">
    <property type="term" value="P:carbohydrate catabolic process"/>
    <property type="evidence" value="ECO:0007669"/>
    <property type="project" value="TreeGrafter"/>
</dbReference>
<dbReference type="AlphaFoldDB" id="A0AAJ5ZIY6"/>
<dbReference type="InterPro" id="IPR013342">
    <property type="entry name" value="Mandelate_racemase_C"/>
</dbReference>
<reference evidence="7 8" key="1">
    <citation type="submission" date="2019-11" db="EMBL/GenBank/DDBJ databases">
        <authorList>
            <person name="Cho J.-C."/>
        </authorList>
    </citation>
    <scope>NUCLEOTIDE SEQUENCE [LARGE SCALE GENOMIC DNA]</scope>
    <source>
        <strain evidence="6 7">JH1073</strain>
        <strain evidence="5 8">JH702</strain>
    </source>
</reference>
<evidence type="ECO:0000313" key="6">
    <source>
        <dbReference type="EMBL" id="WFG39586.1"/>
    </source>
</evidence>
<feature type="domain" description="Mandelate racemase/muconate lactonizing enzyme C-terminal" evidence="4">
    <location>
        <begin position="143"/>
        <end position="249"/>
    </location>
</feature>
<dbReference type="InterPro" id="IPR029017">
    <property type="entry name" value="Enolase-like_N"/>
</dbReference>
<dbReference type="InterPro" id="IPR046945">
    <property type="entry name" value="RHMD-like"/>
</dbReference>
<evidence type="ECO:0000256" key="1">
    <source>
        <dbReference type="ARBA" id="ARBA00001946"/>
    </source>
</evidence>
<dbReference type="EMBL" id="CP046147">
    <property type="protein sequence ID" value="WFG39586.1"/>
    <property type="molecule type" value="Genomic_DNA"/>
</dbReference>
<dbReference type="InterPro" id="IPR013341">
    <property type="entry name" value="Mandelate_racemase_N_dom"/>
</dbReference>
<dbReference type="Proteomes" id="UP001219901">
    <property type="component" value="Chromosome"/>
</dbReference>
<keyword evidence="3" id="KW-0460">Magnesium</keyword>
<dbReference type="CDD" id="cd03316">
    <property type="entry name" value="MR_like"/>
    <property type="match status" value="1"/>
</dbReference>
<dbReference type="GO" id="GO:0016836">
    <property type="term" value="F:hydro-lyase activity"/>
    <property type="evidence" value="ECO:0007669"/>
    <property type="project" value="TreeGrafter"/>
</dbReference>
<dbReference type="SUPFAM" id="SSF54826">
    <property type="entry name" value="Enolase N-terminal domain-like"/>
    <property type="match status" value="1"/>
</dbReference>
<gene>
    <name evidence="5" type="ORF">GKO46_01095</name>
    <name evidence="6" type="ORF">GKO48_08130</name>
</gene>
<evidence type="ECO:0000259" key="4">
    <source>
        <dbReference type="SMART" id="SM00922"/>
    </source>
</evidence>
<dbReference type="Proteomes" id="UP001321249">
    <property type="component" value="Unassembled WGS sequence"/>
</dbReference>
<dbReference type="RefSeq" id="WP_342823434.1">
    <property type="nucleotide sequence ID" value="NZ_CP046146.1"/>
</dbReference>
<keyword evidence="2" id="KW-0479">Metal-binding</keyword>
<evidence type="ECO:0000256" key="2">
    <source>
        <dbReference type="ARBA" id="ARBA00022723"/>
    </source>
</evidence>
<dbReference type="SUPFAM" id="SSF51604">
    <property type="entry name" value="Enolase C-terminal domain-like"/>
    <property type="match status" value="1"/>
</dbReference>
<accession>A0AAJ5ZIY6</accession>
<dbReference type="Pfam" id="PF13378">
    <property type="entry name" value="MR_MLE_C"/>
    <property type="match status" value="1"/>
</dbReference>
<evidence type="ECO:0000313" key="8">
    <source>
        <dbReference type="Proteomes" id="UP001321249"/>
    </source>
</evidence>
<dbReference type="SMART" id="SM00922">
    <property type="entry name" value="MR_MLE"/>
    <property type="match status" value="1"/>
</dbReference>
<evidence type="ECO:0000256" key="3">
    <source>
        <dbReference type="ARBA" id="ARBA00022842"/>
    </source>
</evidence>
<organism evidence="6 7">
    <name type="scientific">Candidatus Lucifugimonas marina</name>
    <dbReference type="NCBI Taxonomy" id="3038979"/>
    <lineage>
        <taxon>Bacteria</taxon>
        <taxon>Bacillati</taxon>
        <taxon>Chloroflexota</taxon>
        <taxon>Dehalococcoidia</taxon>
        <taxon>SAR202 cluster</taxon>
        <taxon>Candidatus Lucifugimonadales</taxon>
        <taxon>Candidatus Lucifugimonadaceae</taxon>
        <taxon>Candidatus Lucifugimonas</taxon>
    </lineage>
</organism>
<reference evidence="6" key="2">
    <citation type="journal article" date="2023" name="Nat. Commun.">
        <title>Cultivation of marine bacteria of the SAR202 clade.</title>
        <authorList>
            <person name="Lim Y."/>
            <person name="Seo J.H."/>
            <person name="Giovannoni S.J."/>
            <person name="Kang I."/>
            <person name="Cho J.C."/>
        </authorList>
    </citation>
    <scope>NUCLEOTIDE SEQUENCE</scope>
    <source>
        <strain evidence="6">JH1073</strain>
    </source>
</reference>
<dbReference type="PANTHER" id="PTHR13794:SF58">
    <property type="entry name" value="MITOCHONDRIAL ENOLASE SUPERFAMILY MEMBER 1"/>
    <property type="match status" value="1"/>
</dbReference>
<sequence>MKITNVTVFPLTSQRPELKVGKPIHPSWWGYDQTLIRIDTEGGISGWGCTGVRWEMAEATMKVLWPHLIGQDALQPESVTERLHQWTFWYGRGGAVTSYIGAVNHALWDILGKHTGLSISRLFGGRYVEKVKPYASMLFSWPVDEMVESLESGLEKNFRAFKLGWGTFGRERDLRHDEELVKVARETIGDDCELMVDPGGSDVFWHGDLKWAIEAAKMLKDYNVSWFEEPLRADDIDGYKRLTEVSPVRIATGEVIRGRLNFDPFIDEKACDILQPDQTICGGLSESRKIWQRAYDNNVQVVMHGWNTAVGAAADLQLSASMPNGRYLEYWHPAPYVNGILAEPMLLDEDGMLPIPDGPGLGIELDEDAVIAHGKGSEDYGAL</sequence>
<comment type="cofactor">
    <cofactor evidence="1">
        <name>Mg(2+)</name>
        <dbReference type="ChEBI" id="CHEBI:18420"/>
    </cofactor>
</comment>
<dbReference type="PANTHER" id="PTHR13794">
    <property type="entry name" value="ENOLASE SUPERFAMILY, MANDELATE RACEMASE"/>
    <property type="match status" value="1"/>
</dbReference>
<dbReference type="SFLD" id="SFLDG00179">
    <property type="entry name" value="mandelate_racemase"/>
    <property type="match status" value="1"/>
</dbReference>
<dbReference type="InterPro" id="IPR036849">
    <property type="entry name" value="Enolase-like_C_sf"/>
</dbReference>
<evidence type="ECO:0000313" key="5">
    <source>
        <dbReference type="EMBL" id="MDG0865669.1"/>
    </source>
</evidence>
<dbReference type="EMBL" id="WMBE01000001">
    <property type="protein sequence ID" value="MDG0865669.1"/>
    <property type="molecule type" value="Genomic_DNA"/>
</dbReference>
<proteinExistence type="predicted"/>
<dbReference type="Pfam" id="PF02746">
    <property type="entry name" value="MR_MLE_N"/>
    <property type="match status" value="1"/>
</dbReference>
<dbReference type="SFLD" id="SFLDS00001">
    <property type="entry name" value="Enolase"/>
    <property type="match status" value="1"/>
</dbReference>
<name>A0AAJ5ZIY6_9CHLR</name>
<dbReference type="InterPro" id="IPR029065">
    <property type="entry name" value="Enolase_C-like"/>
</dbReference>
<dbReference type="GO" id="GO:0000287">
    <property type="term" value="F:magnesium ion binding"/>
    <property type="evidence" value="ECO:0007669"/>
    <property type="project" value="TreeGrafter"/>
</dbReference>
<protein>
    <submittedName>
        <fullName evidence="6">Mandelate racemase/muconate lactonizing enzyme family protein</fullName>
    </submittedName>
</protein>
<dbReference type="Gene3D" id="3.20.20.120">
    <property type="entry name" value="Enolase-like C-terminal domain"/>
    <property type="match status" value="1"/>
</dbReference>
<reference evidence="7" key="3">
    <citation type="submission" date="2023-06" db="EMBL/GenBank/DDBJ databases">
        <title>Pangenomics reveal diversification of enzyme families and niche specialization in globally abundant SAR202 bacteria.</title>
        <authorList>
            <person name="Saw J.H.W."/>
        </authorList>
    </citation>
    <scope>NUCLEOTIDE SEQUENCE [LARGE SCALE GENOMIC DNA]</scope>
    <source>
        <strain evidence="7">JH1073</strain>
    </source>
</reference>
<evidence type="ECO:0000313" key="7">
    <source>
        <dbReference type="Proteomes" id="UP001219901"/>
    </source>
</evidence>
<keyword evidence="7" id="KW-1185">Reference proteome</keyword>
<dbReference type="Gene3D" id="3.30.390.10">
    <property type="entry name" value="Enolase-like, N-terminal domain"/>
    <property type="match status" value="1"/>
</dbReference>